<dbReference type="SUPFAM" id="SSF109854">
    <property type="entry name" value="DinB/YfiT-like putative metalloenzymes"/>
    <property type="match status" value="1"/>
</dbReference>
<dbReference type="Gene3D" id="3.90.1580.10">
    <property type="entry name" value="paralog of FGE (formylglycine-generating enzyme)"/>
    <property type="match status" value="2"/>
</dbReference>
<dbReference type="InterPro" id="IPR042095">
    <property type="entry name" value="SUMF_sf"/>
</dbReference>
<dbReference type="AlphaFoldDB" id="A0A363UP77"/>
<evidence type="ECO:0000313" key="2">
    <source>
        <dbReference type="EMBL" id="PWN57199.1"/>
    </source>
</evidence>
<keyword evidence="3" id="KW-1185">Reference proteome</keyword>
<evidence type="ECO:0000259" key="1">
    <source>
        <dbReference type="Pfam" id="PF03781"/>
    </source>
</evidence>
<organism evidence="2 3">
    <name type="scientific">Abyssibacter profundi</name>
    <dbReference type="NCBI Taxonomy" id="2182787"/>
    <lineage>
        <taxon>Bacteria</taxon>
        <taxon>Pseudomonadati</taxon>
        <taxon>Pseudomonadota</taxon>
        <taxon>Gammaproteobacteria</taxon>
        <taxon>Chromatiales</taxon>
        <taxon>Oceanococcaceae</taxon>
        <taxon>Abyssibacter</taxon>
    </lineage>
</organism>
<dbReference type="InterPro" id="IPR034660">
    <property type="entry name" value="DinB/YfiT-like"/>
</dbReference>
<dbReference type="SUPFAM" id="SSF56436">
    <property type="entry name" value="C-type lectin-like"/>
    <property type="match status" value="1"/>
</dbReference>
<name>A0A363UP77_9GAMM</name>
<dbReference type="Proteomes" id="UP000251800">
    <property type="component" value="Unassembled WGS sequence"/>
</dbReference>
<proteinExistence type="predicted"/>
<comment type="caution">
    <text evidence="2">The sequence shown here is derived from an EMBL/GenBank/DDBJ whole genome shotgun (WGS) entry which is preliminary data.</text>
</comment>
<accession>A0A363UP77</accession>
<dbReference type="RefSeq" id="WP_109719279.1">
    <property type="nucleotide sequence ID" value="NZ_QEQK01000003.1"/>
</dbReference>
<protein>
    <submittedName>
        <fullName evidence="2">Ergothioneine biosynthesis protein EgtB</fullName>
    </submittedName>
</protein>
<feature type="domain" description="Sulfatase-modifying factor enzyme-like" evidence="1">
    <location>
        <begin position="177"/>
        <end position="317"/>
    </location>
</feature>
<dbReference type="InterPro" id="IPR016187">
    <property type="entry name" value="CTDL_fold"/>
</dbReference>
<sequence>MKGLRSTAAQAHRLDRLQALRRSVTAVLHEEPAHDARAQLHPCLSPSAWHVGHTHFVEALWLRRNLLGNADDLDGLDALYVPEVCPKHSRGPQLPDPARLLDWCDHMARRADAAWQQAYTRHRRHGMVSRHYLLHFLEQHYAQHLETLRMIQQIAALTNHRADSPASRLQTRDPTWEWVDVPAQTLRVGEPGATPAPYDNELGPHDAALAPHALARRPVSNGQWLAFMEAGGYERAAHWSDAGWAWRRRLEQAAPHHWRLSEQGWYAVHADGRTDSLHPDDPVMGISWHEAQAFARWSGTRLPHELEWLRAVRSGALDQLGAAWEWMANPLYAFPGYRDFPYPGYTLPWCDGQHYVLKGGSRWTEDDIRRPDFRNFYTADMRHVFAGLRVARRQPD</sequence>
<dbReference type="InterPro" id="IPR005532">
    <property type="entry name" value="SUMF_dom"/>
</dbReference>
<dbReference type="PANTHER" id="PTHR23150:SF36">
    <property type="entry name" value="HERCYNINE OXYGENASE"/>
    <property type="match status" value="1"/>
</dbReference>
<dbReference type="InterPro" id="IPR051043">
    <property type="entry name" value="Sulfatase_Mod_Factor_Kinase"/>
</dbReference>
<dbReference type="EMBL" id="QEQK01000003">
    <property type="protein sequence ID" value="PWN57199.1"/>
    <property type="molecule type" value="Genomic_DNA"/>
</dbReference>
<dbReference type="PANTHER" id="PTHR23150">
    <property type="entry name" value="SULFATASE MODIFYING FACTOR 1, 2"/>
    <property type="match status" value="1"/>
</dbReference>
<evidence type="ECO:0000313" key="3">
    <source>
        <dbReference type="Proteomes" id="UP000251800"/>
    </source>
</evidence>
<gene>
    <name evidence="2" type="ORF">DEH80_04555</name>
</gene>
<reference evidence="2 3" key="1">
    <citation type="submission" date="2018-05" db="EMBL/GenBank/DDBJ databases">
        <title>Abyssibacter profundi OUC007T gen. nov., sp. nov, a marine bacterium isolated from seawater of the Mariana Trench.</title>
        <authorList>
            <person name="Zhou S."/>
        </authorList>
    </citation>
    <scope>NUCLEOTIDE SEQUENCE [LARGE SCALE GENOMIC DNA]</scope>
    <source>
        <strain evidence="2 3">OUC007</strain>
    </source>
</reference>
<dbReference type="Pfam" id="PF03781">
    <property type="entry name" value="FGE-sulfatase"/>
    <property type="match status" value="1"/>
</dbReference>
<dbReference type="OrthoDB" id="9768004at2"/>